<feature type="transmembrane region" description="Helical" evidence="9">
    <location>
        <begin position="62"/>
        <end position="83"/>
    </location>
</feature>
<evidence type="ECO:0000256" key="3">
    <source>
        <dbReference type="ARBA" id="ARBA00005840"/>
    </source>
</evidence>
<dbReference type="PRINTS" id="PR01386">
    <property type="entry name" value="CCMCBIOGNSIS"/>
</dbReference>
<evidence type="ECO:0000256" key="4">
    <source>
        <dbReference type="ARBA" id="ARBA00016463"/>
    </source>
</evidence>
<evidence type="ECO:0000256" key="9">
    <source>
        <dbReference type="RuleBase" id="RU364092"/>
    </source>
</evidence>
<gene>
    <name evidence="9" type="primary">ccmC</name>
    <name evidence="11" type="ORF">C5689_08615</name>
</gene>
<evidence type="ECO:0000313" key="11">
    <source>
        <dbReference type="EMBL" id="PWB94373.1"/>
    </source>
</evidence>
<evidence type="ECO:0000259" key="10">
    <source>
        <dbReference type="Pfam" id="PF01578"/>
    </source>
</evidence>
<dbReference type="Proteomes" id="UP000245137">
    <property type="component" value="Unassembled WGS sequence"/>
</dbReference>
<proteinExistence type="inferred from homology"/>
<evidence type="ECO:0000256" key="6">
    <source>
        <dbReference type="ARBA" id="ARBA00022748"/>
    </source>
</evidence>
<comment type="subcellular location">
    <subcellularLocation>
        <location evidence="9">Cell inner membrane</location>
    </subcellularLocation>
    <subcellularLocation>
        <location evidence="2">Membrane</location>
        <topology evidence="2">Multi-pass membrane protein</topology>
    </subcellularLocation>
</comment>
<reference evidence="11 12" key="1">
    <citation type="journal article" date="2018" name="Appl. Microbiol. Biotechnol.">
        <title>Co-cultivation of the strictly anaerobic methanogen Methanosarcina barkeri with aerobic methanotrophs in an oxygen-limited membrane bioreactor.</title>
        <authorList>
            <person name="In 't Zandt M.H."/>
            <person name="van den Bosch T.J.M."/>
            <person name="Rijkers R."/>
            <person name="van Kessel M.A.H.J."/>
            <person name="Jetten M.S.M."/>
            <person name="Welte C.U."/>
        </authorList>
    </citation>
    <scope>NUCLEOTIDE SEQUENCE [LARGE SCALE GENOMIC DNA]</scope>
    <source>
        <strain evidence="11 12">DSM 17706</strain>
    </source>
</reference>
<comment type="caution">
    <text evidence="11">The sequence shown here is derived from an EMBL/GenBank/DDBJ whole genome shotgun (WGS) entry which is preliminary data.</text>
</comment>
<accession>A0A2U1SS09</accession>
<name>A0A2U1SS09_METSR</name>
<evidence type="ECO:0000313" key="12">
    <source>
        <dbReference type="Proteomes" id="UP000245137"/>
    </source>
</evidence>
<evidence type="ECO:0000256" key="1">
    <source>
        <dbReference type="ARBA" id="ARBA00002442"/>
    </source>
</evidence>
<keyword evidence="9" id="KW-0997">Cell inner membrane</keyword>
<keyword evidence="5 9" id="KW-0812">Transmembrane</keyword>
<evidence type="ECO:0000256" key="8">
    <source>
        <dbReference type="ARBA" id="ARBA00023136"/>
    </source>
</evidence>
<keyword evidence="6 9" id="KW-0201">Cytochrome c-type biogenesis</keyword>
<dbReference type="InterPro" id="IPR045062">
    <property type="entry name" value="Cyt_c_biogenesis_CcsA/CcmC"/>
</dbReference>
<dbReference type="GO" id="GO:0017004">
    <property type="term" value="P:cytochrome complex assembly"/>
    <property type="evidence" value="ECO:0007669"/>
    <property type="project" value="UniProtKB-KW"/>
</dbReference>
<dbReference type="PANTHER" id="PTHR30071">
    <property type="entry name" value="HEME EXPORTER PROTEIN C"/>
    <property type="match status" value="1"/>
</dbReference>
<keyword evidence="9" id="KW-1003">Cell membrane</keyword>
<keyword evidence="7 9" id="KW-1133">Transmembrane helix</keyword>
<dbReference type="RefSeq" id="WP_108916864.1">
    <property type="nucleotide sequence ID" value="NZ_BGJY01000003.1"/>
</dbReference>
<feature type="domain" description="Cytochrome c assembly protein" evidence="10">
    <location>
        <begin position="18"/>
        <end position="183"/>
    </location>
</feature>
<organism evidence="11 12">
    <name type="scientific">Methylosinus sporium</name>
    <dbReference type="NCBI Taxonomy" id="428"/>
    <lineage>
        <taxon>Bacteria</taxon>
        <taxon>Pseudomonadati</taxon>
        <taxon>Pseudomonadota</taxon>
        <taxon>Alphaproteobacteria</taxon>
        <taxon>Hyphomicrobiales</taxon>
        <taxon>Methylocystaceae</taxon>
        <taxon>Methylosinus</taxon>
    </lineage>
</organism>
<evidence type="ECO:0000256" key="2">
    <source>
        <dbReference type="ARBA" id="ARBA00004141"/>
    </source>
</evidence>
<dbReference type="PANTHER" id="PTHR30071:SF1">
    <property type="entry name" value="CYTOCHROME B_B6 PROTEIN-RELATED"/>
    <property type="match status" value="1"/>
</dbReference>
<dbReference type="Pfam" id="PF01578">
    <property type="entry name" value="Cytochrom_C_asm"/>
    <property type="match status" value="1"/>
</dbReference>
<feature type="transmembrane region" description="Helical" evidence="9">
    <location>
        <begin position="95"/>
        <end position="114"/>
    </location>
</feature>
<dbReference type="InterPro" id="IPR003557">
    <property type="entry name" value="Cyt_c_biogenesis_CcmC"/>
</dbReference>
<comment type="similarity">
    <text evidence="3 9">Belongs to the CcmC/CycZ/HelC family.</text>
</comment>
<feature type="transmembrane region" description="Helical" evidence="9">
    <location>
        <begin position="156"/>
        <end position="176"/>
    </location>
</feature>
<feature type="transmembrane region" description="Helical" evidence="9">
    <location>
        <begin position="196"/>
        <end position="221"/>
    </location>
</feature>
<feature type="transmembrane region" description="Helical" evidence="9">
    <location>
        <begin position="20"/>
        <end position="42"/>
    </location>
</feature>
<keyword evidence="9" id="KW-0813">Transport</keyword>
<protein>
    <recommendedName>
        <fullName evidence="4 9">Heme exporter protein C</fullName>
    </recommendedName>
    <alternativeName>
        <fullName evidence="9">Cytochrome c-type biogenesis protein</fullName>
    </alternativeName>
</protein>
<feature type="transmembrane region" description="Helical" evidence="9">
    <location>
        <begin position="126"/>
        <end position="144"/>
    </location>
</feature>
<dbReference type="AlphaFoldDB" id="A0A2U1SS09"/>
<dbReference type="GO" id="GO:0020037">
    <property type="term" value="F:heme binding"/>
    <property type="evidence" value="ECO:0007669"/>
    <property type="project" value="InterPro"/>
</dbReference>
<evidence type="ECO:0000256" key="7">
    <source>
        <dbReference type="ARBA" id="ARBA00022989"/>
    </source>
</evidence>
<keyword evidence="12" id="KW-1185">Reference proteome</keyword>
<sequence length="256" mass="27871">MIAFSSLANPAVFLRLTQRVLPWLGAASALLSGLGLYLVFFVSPADYQQGETVKIMYIHVPAAWLAMFAYMVMTSASLGVLVWRHPLADAAQKTAATLGAAFTFICLVTGSLWGKPMWGTYWVWDARLTSMLILFLLYLGLIALRQTMEDSPRGARIAAIMTLVGFVDIPIIKFSVDWWNTLHQPASVLRAGGPTIAAAMLWPLLIMALGATALFLALHLMAIRNEILRRRVARLTLQAAAAGEEGGAAELLEPAQ</sequence>
<dbReference type="NCBIfam" id="TIGR01191">
    <property type="entry name" value="ccmC"/>
    <property type="match status" value="1"/>
</dbReference>
<dbReference type="EMBL" id="PUIV01000009">
    <property type="protein sequence ID" value="PWB94373.1"/>
    <property type="molecule type" value="Genomic_DNA"/>
</dbReference>
<dbReference type="GO" id="GO:0015232">
    <property type="term" value="F:heme transmembrane transporter activity"/>
    <property type="evidence" value="ECO:0007669"/>
    <property type="project" value="InterPro"/>
</dbReference>
<comment type="function">
    <text evidence="1 9">Required for the export of heme to the periplasm for the biogenesis of c-type cytochromes.</text>
</comment>
<dbReference type="InterPro" id="IPR002541">
    <property type="entry name" value="Cyt_c_assembly"/>
</dbReference>
<keyword evidence="8 9" id="KW-0472">Membrane</keyword>
<evidence type="ECO:0000256" key="5">
    <source>
        <dbReference type="ARBA" id="ARBA00022692"/>
    </source>
</evidence>
<dbReference type="GO" id="GO:0005886">
    <property type="term" value="C:plasma membrane"/>
    <property type="evidence" value="ECO:0007669"/>
    <property type="project" value="UniProtKB-SubCell"/>
</dbReference>
<dbReference type="OrthoDB" id="9778550at2"/>